<keyword evidence="2 5" id="KW-0812">Transmembrane</keyword>
<name>A0A316H9X2_9SPHI</name>
<dbReference type="RefSeq" id="WP_109608649.1">
    <property type="nucleotide sequence ID" value="NZ_QGHA01000005.1"/>
</dbReference>
<comment type="caution">
    <text evidence="6">The sequence shown here is derived from an EMBL/GenBank/DDBJ whole genome shotgun (WGS) entry which is preliminary data.</text>
</comment>
<dbReference type="EMBL" id="QGHA01000005">
    <property type="protein sequence ID" value="PWK77258.1"/>
    <property type="molecule type" value="Genomic_DNA"/>
</dbReference>
<reference evidence="6 7" key="1">
    <citation type="submission" date="2018-05" db="EMBL/GenBank/DDBJ databases">
        <title>Genomic Encyclopedia of Archaeal and Bacterial Type Strains, Phase II (KMG-II): from individual species to whole genera.</title>
        <authorList>
            <person name="Goeker M."/>
        </authorList>
    </citation>
    <scope>NUCLEOTIDE SEQUENCE [LARGE SCALE GENOMIC DNA]</scope>
    <source>
        <strain evidence="6 7">DSM 19975</strain>
    </source>
</reference>
<evidence type="ECO:0000256" key="5">
    <source>
        <dbReference type="SAM" id="Phobius"/>
    </source>
</evidence>
<comment type="subcellular location">
    <subcellularLocation>
        <location evidence="1">Membrane</location>
        <topology evidence="1">Multi-pass membrane protein</topology>
    </subcellularLocation>
</comment>
<keyword evidence="3 5" id="KW-1133">Transmembrane helix</keyword>
<evidence type="ECO:0000256" key="2">
    <source>
        <dbReference type="ARBA" id="ARBA00022692"/>
    </source>
</evidence>
<feature type="transmembrane region" description="Helical" evidence="5">
    <location>
        <begin position="47"/>
        <end position="65"/>
    </location>
</feature>
<feature type="transmembrane region" description="Helical" evidence="5">
    <location>
        <begin position="72"/>
        <end position="91"/>
    </location>
</feature>
<gene>
    <name evidence="6" type="ORF">LX99_03069</name>
</gene>
<dbReference type="Proteomes" id="UP000245678">
    <property type="component" value="Unassembled WGS sequence"/>
</dbReference>
<sequence length="120" mass="13396">MKRNKIIYWITTVLAMLTGASTAFMYFTSPKFIEGYKHLGFPGYFRIELGIAKIVGLFLILIPTVPARIKEWAYVGFGITFTSAIIAHGIVDGPGLAVIPLIPLVLLIISYVYYHKVKSE</sequence>
<dbReference type="AlphaFoldDB" id="A0A316H9X2"/>
<protein>
    <submittedName>
        <fullName evidence="6">DoxX-like protein</fullName>
    </submittedName>
</protein>
<keyword evidence="4 5" id="KW-0472">Membrane</keyword>
<feature type="transmembrane region" description="Helical" evidence="5">
    <location>
        <begin position="97"/>
        <end position="114"/>
    </location>
</feature>
<feature type="transmembrane region" description="Helical" evidence="5">
    <location>
        <begin position="7"/>
        <end position="27"/>
    </location>
</feature>
<evidence type="ECO:0000256" key="3">
    <source>
        <dbReference type="ARBA" id="ARBA00022989"/>
    </source>
</evidence>
<organism evidence="6 7">
    <name type="scientific">Mucilaginibacter oryzae</name>
    <dbReference type="NCBI Taxonomy" id="468058"/>
    <lineage>
        <taxon>Bacteria</taxon>
        <taxon>Pseudomonadati</taxon>
        <taxon>Bacteroidota</taxon>
        <taxon>Sphingobacteriia</taxon>
        <taxon>Sphingobacteriales</taxon>
        <taxon>Sphingobacteriaceae</taxon>
        <taxon>Mucilaginibacter</taxon>
    </lineage>
</organism>
<evidence type="ECO:0000256" key="1">
    <source>
        <dbReference type="ARBA" id="ARBA00004141"/>
    </source>
</evidence>
<evidence type="ECO:0000256" key="4">
    <source>
        <dbReference type="ARBA" id="ARBA00023136"/>
    </source>
</evidence>
<accession>A0A316H9X2</accession>
<dbReference type="InterPro" id="IPR032808">
    <property type="entry name" value="DoxX"/>
</dbReference>
<evidence type="ECO:0000313" key="6">
    <source>
        <dbReference type="EMBL" id="PWK77258.1"/>
    </source>
</evidence>
<proteinExistence type="predicted"/>
<dbReference type="GO" id="GO:0016020">
    <property type="term" value="C:membrane"/>
    <property type="evidence" value="ECO:0007669"/>
    <property type="project" value="UniProtKB-SubCell"/>
</dbReference>
<dbReference type="Pfam" id="PF13564">
    <property type="entry name" value="DoxX_2"/>
    <property type="match status" value="1"/>
</dbReference>
<keyword evidence="7" id="KW-1185">Reference proteome</keyword>
<evidence type="ECO:0000313" key="7">
    <source>
        <dbReference type="Proteomes" id="UP000245678"/>
    </source>
</evidence>